<dbReference type="EMBL" id="JBHUIT010000031">
    <property type="protein sequence ID" value="MFD2257709.1"/>
    <property type="molecule type" value="Genomic_DNA"/>
</dbReference>
<dbReference type="Proteomes" id="UP001597375">
    <property type="component" value="Unassembled WGS sequence"/>
</dbReference>
<evidence type="ECO:0000313" key="1">
    <source>
        <dbReference type="EMBL" id="MFD2257709.1"/>
    </source>
</evidence>
<accession>A0ABW5DAY3</accession>
<sequence>MLPQQEEQQSRPSTYSPGHPWFYLLGGRVLTPKEIRESVRESGYNGWRADELDKLEAKAEPQRSQGLRKLRAIVLAELAGDLSRYRQVALELHRYRRRTAGQELPCHAVHTSVSLKHNHLYNDFAHLIAIDDLLAQQPDLFGLLV</sequence>
<proteinExistence type="predicted"/>
<name>A0ABW5DAY3_9BACT</name>
<reference evidence="2" key="1">
    <citation type="journal article" date="2019" name="Int. J. Syst. Evol. Microbiol.">
        <title>The Global Catalogue of Microorganisms (GCM) 10K type strain sequencing project: providing services to taxonomists for standard genome sequencing and annotation.</title>
        <authorList>
            <consortium name="The Broad Institute Genomics Platform"/>
            <consortium name="The Broad Institute Genome Sequencing Center for Infectious Disease"/>
            <person name="Wu L."/>
            <person name="Ma J."/>
        </authorList>
    </citation>
    <scope>NUCLEOTIDE SEQUENCE [LARGE SCALE GENOMIC DNA]</scope>
    <source>
        <strain evidence="2">CGMCC 4.7106</strain>
    </source>
</reference>
<comment type="caution">
    <text evidence="1">The sequence shown here is derived from an EMBL/GenBank/DDBJ whole genome shotgun (WGS) entry which is preliminary data.</text>
</comment>
<gene>
    <name evidence="1" type="ORF">ACFSSA_13580</name>
</gene>
<evidence type="ECO:0000313" key="2">
    <source>
        <dbReference type="Proteomes" id="UP001597375"/>
    </source>
</evidence>
<keyword evidence="2" id="KW-1185">Reference proteome</keyword>
<dbReference type="RefSeq" id="WP_386821051.1">
    <property type="nucleotide sequence ID" value="NZ_JBHUIT010000031.1"/>
</dbReference>
<organism evidence="1 2">
    <name type="scientific">Luteolibacter algae</name>
    <dbReference type="NCBI Taxonomy" id="454151"/>
    <lineage>
        <taxon>Bacteria</taxon>
        <taxon>Pseudomonadati</taxon>
        <taxon>Verrucomicrobiota</taxon>
        <taxon>Verrucomicrobiia</taxon>
        <taxon>Verrucomicrobiales</taxon>
        <taxon>Verrucomicrobiaceae</taxon>
        <taxon>Luteolibacter</taxon>
    </lineage>
</organism>
<protein>
    <submittedName>
        <fullName evidence="1">Uncharacterized protein</fullName>
    </submittedName>
</protein>